<comment type="caution">
    <text evidence="3">The sequence shown here is derived from an EMBL/GenBank/DDBJ whole genome shotgun (WGS) entry which is preliminary data.</text>
</comment>
<feature type="compositionally biased region" description="Polar residues" evidence="1">
    <location>
        <begin position="500"/>
        <end position="512"/>
    </location>
</feature>
<feature type="region of interest" description="Disordered" evidence="1">
    <location>
        <begin position="327"/>
        <end position="360"/>
    </location>
</feature>
<evidence type="ECO:0000259" key="2">
    <source>
        <dbReference type="PROSITE" id="PS51064"/>
    </source>
</evidence>
<dbReference type="SUPFAM" id="SSF50729">
    <property type="entry name" value="PH domain-like"/>
    <property type="match status" value="1"/>
</dbReference>
<dbReference type="SMART" id="SM01244">
    <property type="entry name" value="IRS"/>
    <property type="match status" value="1"/>
</dbReference>
<dbReference type="InterPro" id="IPR011993">
    <property type="entry name" value="PH-like_dom_sf"/>
</dbReference>
<dbReference type="InterPro" id="IPR002404">
    <property type="entry name" value="IRS_PTB"/>
</dbReference>
<dbReference type="Gene3D" id="2.30.29.30">
    <property type="entry name" value="Pleckstrin-homology domain (PH domain)/Phosphotyrosine-binding domain (PTB)"/>
    <property type="match status" value="1"/>
</dbReference>
<protein>
    <recommendedName>
        <fullName evidence="2">IRS-type PTB domain-containing protein</fullName>
    </recommendedName>
</protein>
<reference evidence="3" key="1">
    <citation type="submission" date="2024-06" db="EMBL/GenBank/DDBJ databases">
        <authorList>
            <person name="Liu X."/>
            <person name="Lenzi L."/>
            <person name="Haldenby T S."/>
            <person name="Uol C."/>
        </authorList>
    </citation>
    <scope>NUCLEOTIDE SEQUENCE</scope>
</reference>
<feature type="region of interest" description="Disordered" evidence="1">
    <location>
        <begin position="638"/>
        <end position="666"/>
    </location>
</feature>
<evidence type="ECO:0000313" key="4">
    <source>
        <dbReference type="Proteomes" id="UP001497525"/>
    </source>
</evidence>
<feature type="compositionally biased region" description="Polar residues" evidence="1">
    <location>
        <begin position="435"/>
        <end position="444"/>
    </location>
</feature>
<evidence type="ECO:0000313" key="3">
    <source>
        <dbReference type="EMBL" id="CAL5139097.1"/>
    </source>
</evidence>
<feature type="compositionally biased region" description="Polar residues" evidence="1">
    <location>
        <begin position="476"/>
        <end position="485"/>
    </location>
</feature>
<dbReference type="AlphaFoldDB" id="A0AAV2TRL2"/>
<dbReference type="GO" id="GO:0005737">
    <property type="term" value="C:cytoplasm"/>
    <property type="evidence" value="ECO:0007669"/>
    <property type="project" value="TreeGrafter"/>
</dbReference>
<dbReference type="PANTHER" id="PTHR21258">
    <property type="entry name" value="DOCKING PROTEIN RELATED"/>
    <property type="match status" value="1"/>
</dbReference>
<feature type="compositionally biased region" description="Low complexity" evidence="1">
    <location>
        <begin position="645"/>
        <end position="658"/>
    </location>
</feature>
<dbReference type="PANTHER" id="PTHR21258:SF62">
    <property type="entry name" value="INSULIN RECEPTOR SUBSTRATE 1"/>
    <property type="match status" value="1"/>
</dbReference>
<feature type="region of interest" description="Disordered" evidence="1">
    <location>
        <begin position="418"/>
        <end position="445"/>
    </location>
</feature>
<sequence length="666" mass="75892">MHDLLLRSRGCFRYFLNGGISKRDWTSACLILSGEWSDACVILDLQEAEYETLDLADTKITIPLRQFRVCKKKTNTESRENRDTDSTMREFMKIVRIPSYQIYLSSRIIFAKKQLWLGFYSPEDHELWYPKVKAIVRRQIPKGLGTSKDFSVDGSQLSLSQTSELDLLAAALPSIMDNEIYESTLTQDDFKVTVIQTEKARELDLQGEYTLRLNSIGFELRDPTTLSRVQIWPLVYVRKFGVHRKRFYLISGSRCTGGHGLFIFFVREAEKLQDKLLSLMRQASFASPVIRHPLDSHFSPKSTLHDENNFMESAGSPGLWLKRETTRKTRLPSPPGSELQQKTPQLAKKHHGNRSPRLASPVTPLHVTRLLHTPEMPESPEFQQDEKIINGRRYTEHCCQTIEDEDIEGWHRLEGFSLDPATQSIPQRSSKRRSVSSGDPNSPLVSEAEETHALYANADQFGGTICQEYRKENEQTEQPLESQEQCQDEHSEANAGDSYPLSNTFMSEGQQSSKEEWRRWRIGCVFEPIDEQEERSSASSLNSSVNHQTTNLKASISEDNQVVSSSTPGDDVHHTDDGRSQNKDEVCKNILENVPPEEAKHIKRVMKDPKLRRLVARSATWDGWMDLRKKMLKSTAVGEQDVSVQTEQGSETSETSGSDIIAQTVF</sequence>
<feature type="compositionally biased region" description="Polar residues" evidence="1">
    <location>
        <begin position="553"/>
        <end position="568"/>
    </location>
</feature>
<feature type="compositionally biased region" description="Basic and acidic residues" evidence="1">
    <location>
        <begin position="570"/>
        <end position="585"/>
    </location>
</feature>
<dbReference type="EMBL" id="CAXLJL010000589">
    <property type="protein sequence ID" value="CAL5139097.1"/>
    <property type="molecule type" value="Genomic_DNA"/>
</dbReference>
<feature type="domain" description="IRS-type PTB" evidence="2">
    <location>
        <begin position="186"/>
        <end position="290"/>
    </location>
</feature>
<dbReference type="SMART" id="SM00310">
    <property type="entry name" value="PTBI"/>
    <property type="match status" value="1"/>
</dbReference>
<proteinExistence type="predicted"/>
<dbReference type="InterPro" id="IPR050996">
    <property type="entry name" value="Docking_Protein_DOK"/>
</dbReference>
<feature type="region of interest" description="Disordered" evidence="1">
    <location>
        <begin position="553"/>
        <end position="585"/>
    </location>
</feature>
<name>A0AAV2TRL2_CALDB</name>
<dbReference type="Proteomes" id="UP001497525">
    <property type="component" value="Unassembled WGS sequence"/>
</dbReference>
<feature type="region of interest" description="Disordered" evidence="1">
    <location>
        <begin position="472"/>
        <end position="513"/>
    </location>
</feature>
<evidence type="ECO:0000256" key="1">
    <source>
        <dbReference type="SAM" id="MobiDB-lite"/>
    </source>
</evidence>
<gene>
    <name evidence="3" type="ORF">CDAUBV1_LOCUS14144</name>
</gene>
<dbReference type="PROSITE" id="PS51064">
    <property type="entry name" value="IRS_PTB"/>
    <property type="match status" value="1"/>
</dbReference>
<dbReference type="Pfam" id="PF02174">
    <property type="entry name" value="IRS"/>
    <property type="match status" value="1"/>
</dbReference>
<accession>A0AAV2TRL2</accession>
<dbReference type="GO" id="GO:0007169">
    <property type="term" value="P:cell surface receptor protein tyrosine kinase signaling pathway"/>
    <property type="evidence" value="ECO:0007669"/>
    <property type="project" value="TreeGrafter"/>
</dbReference>
<organism evidence="3 4">
    <name type="scientific">Calicophoron daubneyi</name>
    <name type="common">Rumen fluke</name>
    <name type="synonym">Paramphistomum daubneyi</name>
    <dbReference type="NCBI Taxonomy" id="300641"/>
    <lineage>
        <taxon>Eukaryota</taxon>
        <taxon>Metazoa</taxon>
        <taxon>Spiralia</taxon>
        <taxon>Lophotrochozoa</taxon>
        <taxon>Platyhelminthes</taxon>
        <taxon>Trematoda</taxon>
        <taxon>Digenea</taxon>
        <taxon>Plagiorchiida</taxon>
        <taxon>Pronocephalata</taxon>
        <taxon>Paramphistomoidea</taxon>
        <taxon>Paramphistomidae</taxon>
        <taxon>Calicophoron</taxon>
    </lineage>
</organism>